<evidence type="ECO:0000256" key="5">
    <source>
        <dbReference type="SAM" id="MobiDB-lite"/>
    </source>
</evidence>
<keyword evidence="1 4" id="KW-0349">Heme</keyword>
<comment type="caution">
    <text evidence="8">The sequence shown here is derived from an EMBL/GenBank/DDBJ whole genome shotgun (WGS) entry which is preliminary data.</text>
</comment>
<feature type="signal peptide" evidence="6">
    <location>
        <begin position="1"/>
        <end position="20"/>
    </location>
</feature>
<dbReference type="Gene3D" id="1.10.760.10">
    <property type="entry name" value="Cytochrome c-like domain"/>
    <property type="match status" value="1"/>
</dbReference>
<dbReference type="Pfam" id="PF13442">
    <property type="entry name" value="Cytochrome_CBB3"/>
    <property type="match status" value="1"/>
</dbReference>
<feature type="region of interest" description="Disordered" evidence="5">
    <location>
        <begin position="165"/>
        <end position="198"/>
    </location>
</feature>
<dbReference type="InterPro" id="IPR009056">
    <property type="entry name" value="Cyt_c-like_dom"/>
</dbReference>
<evidence type="ECO:0000256" key="4">
    <source>
        <dbReference type="PROSITE-ProRule" id="PRU00433"/>
    </source>
</evidence>
<dbReference type="SUPFAM" id="SSF46626">
    <property type="entry name" value="Cytochrome c"/>
    <property type="match status" value="1"/>
</dbReference>
<protein>
    <submittedName>
        <fullName evidence="8">Cytochrome c</fullName>
    </submittedName>
</protein>
<keyword evidence="6" id="KW-0732">Signal</keyword>
<feature type="domain" description="Cytochrome c" evidence="7">
    <location>
        <begin position="68"/>
        <end position="154"/>
    </location>
</feature>
<feature type="chain" id="PRO_5047212633" evidence="6">
    <location>
        <begin position="21"/>
        <end position="221"/>
    </location>
</feature>
<evidence type="ECO:0000256" key="2">
    <source>
        <dbReference type="ARBA" id="ARBA00022723"/>
    </source>
</evidence>
<dbReference type="PROSITE" id="PS51007">
    <property type="entry name" value="CYTC"/>
    <property type="match status" value="1"/>
</dbReference>
<gene>
    <name evidence="8" type="ORF">J7302_15230</name>
</gene>
<dbReference type="Proteomes" id="UP001519667">
    <property type="component" value="Unassembled WGS sequence"/>
</dbReference>
<proteinExistence type="predicted"/>
<dbReference type="EMBL" id="JAGTIS010000008">
    <property type="protein sequence ID" value="MBT8767467.1"/>
    <property type="molecule type" value="Genomic_DNA"/>
</dbReference>
<evidence type="ECO:0000313" key="8">
    <source>
        <dbReference type="EMBL" id="MBT8767467.1"/>
    </source>
</evidence>
<evidence type="ECO:0000313" key="9">
    <source>
        <dbReference type="Proteomes" id="UP001519667"/>
    </source>
</evidence>
<keyword evidence="2 4" id="KW-0479">Metal-binding</keyword>
<reference evidence="8 9" key="1">
    <citation type="submission" date="2021-04" db="EMBL/GenBank/DDBJ databases">
        <title>Pseudomonas boanensis sp. nov., a bacterium isolated from river water used for household purposes in Boane District, Mozambique.</title>
        <authorList>
            <person name="Nicklasson M."/>
            <person name="Martin-Rodriguez A.J."/>
            <person name="Thorell K."/>
            <person name="Neves L."/>
            <person name="Mussagy A."/>
            <person name="Rydberg H.A."/>
            <person name="Hernroth B."/>
            <person name="Svensson-Stadler L."/>
            <person name="Sjoling A."/>
        </authorList>
    </citation>
    <scope>NUCLEOTIDE SEQUENCE [LARGE SCALE GENOMIC DNA]</scope>
    <source>
        <strain evidence="8 9">DB1</strain>
    </source>
</reference>
<accession>A0ABS5XIF4</accession>
<dbReference type="InterPro" id="IPR036909">
    <property type="entry name" value="Cyt_c-like_dom_sf"/>
</dbReference>
<sequence length="221" mass="23381">MKKTMKVLAVAGLITASAVAGVGYSGWINVAADDPHSAPVYAFLTAVRERSIEVRSRDIQVPNLNDGALIRAGAGNYDAMCVGCHLAPGVEPTELSQSLYPTPPDLGKQGTDGNPAATFWVIKHGIKGSGMPAWGQGMEDPYIWGMVAFLQQLPQMDARQYQALVASSSGHQHGGGESQLHEHQVPDDSPSGKGHHEAELADDGMAAPEVHVHPDGKAHKH</sequence>
<evidence type="ECO:0000259" key="7">
    <source>
        <dbReference type="PROSITE" id="PS51007"/>
    </source>
</evidence>
<evidence type="ECO:0000256" key="3">
    <source>
        <dbReference type="ARBA" id="ARBA00023004"/>
    </source>
</evidence>
<evidence type="ECO:0000256" key="6">
    <source>
        <dbReference type="SAM" id="SignalP"/>
    </source>
</evidence>
<dbReference type="RefSeq" id="WP_215376294.1">
    <property type="nucleotide sequence ID" value="NZ_JAGTIS010000008.1"/>
</dbReference>
<name>A0ABS5XIF4_9GAMM</name>
<evidence type="ECO:0000256" key="1">
    <source>
        <dbReference type="ARBA" id="ARBA00022617"/>
    </source>
</evidence>
<organism evidence="8 9">
    <name type="scientific">Metapseudomonas boanensis</name>
    <dbReference type="NCBI Taxonomy" id="2822138"/>
    <lineage>
        <taxon>Bacteria</taxon>
        <taxon>Pseudomonadati</taxon>
        <taxon>Pseudomonadota</taxon>
        <taxon>Gammaproteobacteria</taxon>
        <taxon>Pseudomonadales</taxon>
        <taxon>Pseudomonadaceae</taxon>
        <taxon>Metapseudomonas</taxon>
    </lineage>
</organism>
<keyword evidence="3 4" id="KW-0408">Iron</keyword>
<keyword evidence="9" id="KW-1185">Reference proteome</keyword>